<dbReference type="EMBL" id="CP042469">
    <property type="protein sequence ID" value="QOX64975.1"/>
    <property type="molecule type" value="Genomic_DNA"/>
</dbReference>
<reference evidence="1" key="1">
    <citation type="submission" date="2019-08" db="EMBL/GenBank/DDBJ databases">
        <title>Genome sequence of Clostridiales bacterium MT110.</title>
        <authorList>
            <person name="Cao J."/>
        </authorList>
    </citation>
    <scope>NUCLEOTIDE SEQUENCE</scope>
    <source>
        <strain evidence="1">MT110</strain>
    </source>
</reference>
<evidence type="ECO:0000313" key="2">
    <source>
        <dbReference type="Proteomes" id="UP000594014"/>
    </source>
</evidence>
<keyword evidence="2" id="KW-1185">Reference proteome</keyword>
<accession>A0ACD1AEY7</accession>
<proteinExistence type="predicted"/>
<sequence length="715" mass="81987">MTKFKTLISNTAGHTAKSRLIFLVSFIFLLLICMISVSTVWYLSMEQKEEEALRMTEVAKAGFSEADLRKLDYNKSDLLKREYIEVKEGLQQIVAASEDIRFAYIFAMRDDRLYFAADSEPESAENYSPPGQEYTEAGAEDKQPFYDGKPIILKSKDRWGTWISVLSPMRDSVTGELIAVFGVDYTETAWYRQAMRNTIQAGVIAASLLFVFLSLSYVFRSNFLIRREQSKHFETNSKLHENERSFSLLLSNLPGMAYRCKYDVHWTMLFVSEGCLDLTGYSASSLVNNRDVTYSDIISPRFRDVLWEKWIHVIEEKGKLAEEYEIITASGEARWVFEQGQAIFESDGSVSALEGLIIDITDRKRKEDEIQYLNNHDFLTGIYNRRFLELMKVRMDRGDFLPLSVIIGDINGVKLVNDALGHAEGDKLIIETAKIIQKCTRENDIAARTGGDEFTILLPFTDKETASDRMSLIREECERYNRKLFNEAYSLNISLGFATKEKAEENLDNTIKLAEDFMYKRKLLEHKSSHSVILSSIKATMHEKSHETQEHAERLTYLAKEIGRKLKLTQLQMDELELVAMLHDIGKVGVDDRILNKPGKLNDEEWVEMKKHSEIGYRIAMSSPDLVAVADFILYLHERWDGRGYPQGIAGEEIPLLSRIVSVVDAYDAMTENRPYRKAMSEEEASAEIRRNAGIQFDPKIVKVFLDKVLNVKYG</sequence>
<name>A0ACD1AEY7_9FIRM</name>
<dbReference type="Proteomes" id="UP000594014">
    <property type="component" value="Chromosome"/>
</dbReference>
<protein>
    <submittedName>
        <fullName evidence="1">Diguanylate cyclase</fullName>
    </submittedName>
</protein>
<gene>
    <name evidence="1" type="ORF">FRZ06_17295</name>
</gene>
<organism evidence="1 2">
    <name type="scientific">Anoxybacterium hadale</name>
    <dbReference type="NCBI Taxonomy" id="3408580"/>
    <lineage>
        <taxon>Bacteria</taxon>
        <taxon>Bacillati</taxon>
        <taxon>Bacillota</taxon>
        <taxon>Clostridia</taxon>
        <taxon>Peptostreptococcales</taxon>
        <taxon>Anaerovoracaceae</taxon>
        <taxon>Anoxybacterium</taxon>
    </lineage>
</organism>
<evidence type="ECO:0000313" key="1">
    <source>
        <dbReference type="EMBL" id="QOX64975.1"/>
    </source>
</evidence>